<evidence type="ECO:0000313" key="11">
    <source>
        <dbReference type="Proteomes" id="UP001057520"/>
    </source>
</evidence>
<feature type="transmembrane region" description="Helical" evidence="8">
    <location>
        <begin position="268"/>
        <end position="286"/>
    </location>
</feature>
<dbReference type="PROSITE" id="PS00217">
    <property type="entry name" value="SUGAR_TRANSPORT_2"/>
    <property type="match status" value="1"/>
</dbReference>
<feature type="transmembrane region" description="Helical" evidence="8">
    <location>
        <begin position="239"/>
        <end position="262"/>
    </location>
</feature>
<dbReference type="InterPro" id="IPR051084">
    <property type="entry name" value="H+-coupled_symporters"/>
</dbReference>
<keyword evidence="11" id="KW-1185">Reference proteome</keyword>
<evidence type="ECO:0000256" key="7">
    <source>
        <dbReference type="ARBA" id="ARBA00023136"/>
    </source>
</evidence>
<keyword evidence="4 8" id="KW-0812">Transmembrane</keyword>
<dbReference type="PROSITE" id="PS00216">
    <property type="entry name" value="SUGAR_TRANSPORT_1"/>
    <property type="match status" value="2"/>
</dbReference>
<sequence length="483" mass="51455">MTATADAGPGAEGVRLSPLNRAKAILGGSAGNLVEWYDWFAYAAFTLYFAPAFFPKGDQTVQLLQAAAVFFLGFVARPIGAWLMGMYADHAGRRAALSASVALMCGGALIIAVTPGFKTIGLWAPAILLLARVLQGLSVGGEYGASATYMSEMAGKARRGFWSSFHYVTLIAGQLLALGVLIVLQRLLPEAELKAWGWRVPFIIGALLAVVVFWIRRGLDESIAFKRPAQRETLSRRQVASAGIFLALTVIAGVLGVTTGPLARPSQILGAVFLALFFVSLIVPLVRRHPRESLLIMGLTAGGSLTFYVYTTYMQKFLVNTAGFGKGQASEISALSMIGFMLLQPLAGWLSDRFGRKPMLILAFGGGALTIWPIMTGISQTTSVTTALALILAGMAFQSCYTAISAVVKAEMFPAHVRALGVALPYALANVLFGGTAEMVALAFKHDGMESTFYLYVAGVMTLGLICSIILKDTGRNSLILED</sequence>
<dbReference type="EMBL" id="CP096040">
    <property type="protein sequence ID" value="USQ97439.1"/>
    <property type="molecule type" value="Genomic_DNA"/>
</dbReference>
<feature type="transmembrane region" description="Helical" evidence="8">
    <location>
        <begin position="293"/>
        <end position="312"/>
    </location>
</feature>
<name>A0ABY4ZZ06_9CAUL</name>
<feature type="transmembrane region" description="Helical" evidence="8">
    <location>
        <begin position="196"/>
        <end position="219"/>
    </location>
</feature>
<dbReference type="Gene3D" id="1.20.1250.20">
    <property type="entry name" value="MFS general substrate transporter like domains"/>
    <property type="match status" value="2"/>
</dbReference>
<accession>A0ABY4ZZ06</accession>
<evidence type="ECO:0000256" key="2">
    <source>
        <dbReference type="ARBA" id="ARBA00022448"/>
    </source>
</evidence>
<evidence type="ECO:0000256" key="4">
    <source>
        <dbReference type="ARBA" id="ARBA00022692"/>
    </source>
</evidence>
<dbReference type="InterPro" id="IPR020846">
    <property type="entry name" value="MFS_dom"/>
</dbReference>
<keyword evidence="3" id="KW-1003">Cell membrane</keyword>
<gene>
    <name evidence="10" type="ORF">MZV50_07830</name>
</gene>
<keyword evidence="2" id="KW-0813">Transport</keyword>
<dbReference type="SUPFAM" id="SSF103473">
    <property type="entry name" value="MFS general substrate transporter"/>
    <property type="match status" value="1"/>
</dbReference>
<evidence type="ECO:0000256" key="5">
    <source>
        <dbReference type="ARBA" id="ARBA00022847"/>
    </source>
</evidence>
<feature type="transmembrane region" description="Helical" evidence="8">
    <location>
        <begin position="66"/>
        <end position="88"/>
    </location>
</feature>
<proteinExistence type="predicted"/>
<keyword evidence="5" id="KW-0769">Symport</keyword>
<organism evidence="10 11">
    <name type="scientific">Caulobacter segnis</name>
    <dbReference type="NCBI Taxonomy" id="88688"/>
    <lineage>
        <taxon>Bacteria</taxon>
        <taxon>Pseudomonadati</taxon>
        <taxon>Pseudomonadota</taxon>
        <taxon>Alphaproteobacteria</taxon>
        <taxon>Caulobacterales</taxon>
        <taxon>Caulobacteraceae</taxon>
        <taxon>Caulobacter</taxon>
    </lineage>
</organism>
<evidence type="ECO:0000259" key="9">
    <source>
        <dbReference type="PROSITE" id="PS50850"/>
    </source>
</evidence>
<dbReference type="Proteomes" id="UP001057520">
    <property type="component" value="Chromosome"/>
</dbReference>
<reference evidence="10 11" key="1">
    <citation type="submission" date="2022-04" db="EMBL/GenBank/DDBJ databases">
        <title>Genome sequence of soybean root-associated Caulobacter segnis RL271.</title>
        <authorList>
            <person name="Longley R."/>
            <person name="Bonito G."/>
            <person name="Trigodet F."/>
            <person name="Crosson S."/>
            <person name="Fiebig A."/>
        </authorList>
    </citation>
    <scope>NUCLEOTIDE SEQUENCE [LARGE SCALE GENOMIC DNA]</scope>
    <source>
        <strain evidence="10 11">RL271</strain>
    </source>
</reference>
<dbReference type="PROSITE" id="PS50850">
    <property type="entry name" value="MFS"/>
    <property type="match status" value="1"/>
</dbReference>
<feature type="transmembrane region" description="Helical" evidence="8">
    <location>
        <begin position="161"/>
        <end position="184"/>
    </location>
</feature>
<dbReference type="Pfam" id="PF00083">
    <property type="entry name" value="Sugar_tr"/>
    <property type="match status" value="1"/>
</dbReference>
<dbReference type="PANTHER" id="PTHR43528">
    <property type="entry name" value="ALPHA-KETOGLUTARATE PERMEASE"/>
    <property type="match status" value="1"/>
</dbReference>
<evidence type="ECO:0000256" key="3">
    <source>
        <dbReference type="ARBA" id="ARBA00022475"/>
    </source>
</evidence>
<feature type="transmembrane region" description="Helical" evidence="8">
    <location>
        <begin position="420"/>
        <end position="441"/>
    </location>
</feature>
<protein>
    <submittedName>
        <fullName evidence="10">MFS transporter</fullName>
    </submittedName>
</protein>
<evidence type="ECO:0000256" key="1">
    <source>
        <dbReference type="ARBA" id="ARBA00004651"/>
    </source>
</evidence>
<feature type="transmembrane region" description="Helical" evidence="8">
    <location>
        <begin position="95"/>
        <end position="114"/>
    </location>
</feature>
<dbReference type="InterPro" id="IPR005829">
    <property type="entry name" value="Sugar_transporter_CS"/>
</dbReference>
<dbReference type="PANTHER" id="PTHR43528:SF5">
    <property type="entry name" value="PROLINE_BETAINE TRANSPORTER"/>
    <property type="match status" value="1"/>
</dbReference>
<feature type="transmembrane region" description="Helical" evidence="8">
    <location>
        <begin position="332"/>
        <end position="351"/>
    </location>
</feature>
<dbReference type="InterPro" id="IPR005828">
    <property type="entry name" value="MFS_sugar_transport-like"/>
</dbReference>
<evidence type="ECO:0000256" key="8">
    <source>
        <dbReference type="SAM" id="Phobius"/>
    </source>
</evidence>
<dbReference type="CDD" id="cd17367">
    <property type="entry name" value="MFS_KgtP"/>
    <property type="match status" value="1"/>
</dbReference>
<feature type="domain" description="Major facilitator superfamily (MFS) profile" evidence="9">
    <location>
        <begin position="24"/>
        <end position="476"/>
    </location>
</feature>
<feature type="transmembrane region" description="Helical" evidence="8">
    <location>
        <begin position="387"/>
        <end position="408"/>
    </location>
</feature>
<feature type="transmembrane region" description="Helical" evidence="8">
    <location>
        <begin position="358"/>
        <end position="375"/>
    </location>
</feature>
<evidence type="ECO:0000313" key="10">
    <source>
        <dbReference type="EMBL" id="USQ97439.1"/>
    </source>
</evidence>
<feature type="transmembrane region" description="Helical" evidence="8">
    <location>
        <begin position="120"/>
        <end position="140"/>
    </location>
</feature>
<dbReference type="InterPro" id="IPR036259">
    <property type="entry name" value="MFS_trans_sf"/>
</dbReference>
<keyword evidence="6 8" id="KW-1133">Transmembrane helix</keyword>
<evidence type="ECO:0000256" key="6">
    <source>
        <dbReference type="ARBA" id="ARBA00022989"/>
    </source>
</evidence>
<comment type="subcellular location">
    <subcellularLocation>
        <location evidence="1">Cell membrane</location>
        <topology evidence="1">Multi-pass membrane protein</topology>
    </subcellularLocation>
</comment>
<keyword evidence="7 8" id="KW-0472">Membrane</keyword>
<feature type="transmembrane region" description="Helical" evidence="8">
    <location>
        <begin position="453"/>
        <end position="471"/>
    </location>
</feature>